<dbReference type="EMBL" id="SLWM01000004">
    <property type="protein sequence ID" value="TCO26071.1"/>
    <property type="molecule type" value="Genomic_DNA"/>
</dbReference>
<dbReference type="Gene3D" id="1.20.1290.30">
    <property type="match status" value="1"/>
</dbReference>
<dbReference type="InterPro" id="IPR037210">
    <property type="entry name" value="YoaC-like_sf"/>
</dbReference>
<comment type="caution">
    <text evidence="1">The sequence shown here is derived from an EMBL/GenBank/DDBJ whole genome shotgun (WGS) entry which is preliminary data.</text>
</comment>
<gene>
    <name evidence="1" type="ORF">EV644_104575</name>
</gene>
<proteinExistence type="predicted"/>
<organism evidence="1 2">
    <name type="scientific">Kribbella orskensis</name>
    <dbReference type="NCBI Taxonomy" id="2512216"/>
    <lineage>
        <taxon>Bacteria</taxon>
        <taxon>Bacillati</taxon>
        <taxon>Actinomycetota</taxon>
        <taxon>Actinomycetes</taxon>
        <taxon>Propionibacteriales</taxon>
        <taxon>Kribbellaceae</taxon>
        <taxon>Kribbella</taxon>
    </lineage>
</organism>
<protein>
    <recommendedName>
        <fullName evidence="3">ANTAR domain-containing protein</fullName>
    </recommendedName>
</protein>
<accession>A0ABY2BPP7</accession>
<keyword evidence="2" id="KW-1185">Reference proteome</keyword>
<name>A0ABY2BPP7_9ACTN</name>
<sequence length="194" mass="20898">MMIEEVRHLDRGYVASSVRLADGVVAALGWALARAQGHWDRVNLSMGTVRVVPGPVVICTPDLKSLAEAEEIRQATAIVVVGARPGLKAWISAFRPERLAGAAIPVPDRVVDDPDVWAAMETFTDLINSGTGLTHPCDRSLVTDGLLELRRAGHTFDPDELMAAAFKLNWRGTAAWDLRVLASELDHAATAPTS</sequence>
<reference evidence="1 2" key="1">
    <citation type="journal article" date="2015" name="Stand. Genomic Sci.">
        <title>Genomic Encyclopedia of Bacterial and Archaeal Type Strains, Phase III: the genomes of soil and plant-associated and newly described type strains.</title>
        <authorList>
            <person name="Whitman W.B."/>
            <person name="Woyke T."/>
            <person name="Klenk H.P."/>
            <person name="Zhou Y."/>
            <person name="Lilburn T.G."/>
            <person name="Beck B.J."/>
            <person name="De Vos P."/>
            <person name="Vandamme P."/>
            <person name="Eisen J.A."/>
            <person name="Garrity G."/>
            <person name="Hugenholtz P."/>
            <person name="Kyrpides N.C."/>
        </authorList>
    </citation>
    <scope>NUCLEOTIDE SEQUENCE [LARGE SCALE GENOMIC DNA]</scope>
    <source>
        <strain evidence="1 2">VKM Ac-2538</strain>
    </source>
</reference>
<evidence type="ECO:0000313" key="1">
    <source>
        <dbReference type="EMBL" id="TCO26071.1"/>
    </source>
</evidence>
<evidence type="ECO:0008006" key="3">
    <source>
        <dbReference type="Google" id="ProtNLM"/>
    </source>
</evidence>
<evidence type="ECO:0000313" key="2">
    <source>
        <dbReference type="Proteomes" id="UP000295818"/>
    </source>
</evidence>
<dbReference type="Proteomes" id="UP000295818">
    <property type="component" value="Unassembled WGS sequence"/>
</dbReference>